<dbReference type="InterPro" id="IPR039421">
    <property type="entry name" value="Type_1_exporter"/>
</dbReference>
<dbReference type="SUPFAM" id="SSF52540">
    <property type="entry name" value="P-loop containing nucleoside triphosphate hydrolases"/>
    <property type="match status" value="1"/>
</dbReference>
<dbReference type="CDD" id="cd18584">
    <property type="entry name" value="ABC_6TM_AarD_CydD"/>
    <property type="match status" value="1"/>
</dbReference>
<evidence type="ECO:0000256" key="1">
    <source>
        <dbReference type="ARBA" id="ARBA00004141"/>
    </source>
</evidence>
<comment type="subcellular location">
    <subcellularLocation>
        <location evidence="1">Membrane</location>
        <topology evidence="1">Multi-pass membrane protein</topology>
    </subcellularLocation>
</comment>
<dbReference type="GO" id="GO:0016020">
    <property type="term" value="C:membrane"/>
    <property type="evidence" value="ECO:0007669"/>
    <property type="project" value="UniProtKB-SubCell"/>
</dbReference>
<evidence type="ECO:0000259" key="9">
    <source>
        <dbReference type="PROSITE" id="PS50929"/>
    </source>
</evidence>
<dbReference type="Gene3D" id="3.40.50.300">
    <property type="entry name" value="P-loop containing nucleotide triphosphate hydrolases"/>
    <property type="match status" value="1"/>
</dbReference>
<evidence type="ECO:0000256" key="6">
    <source>
        <dbReference type="ARBA" id="ARBA00023136"/>
    </source>
</evidence>
<dbReference type="Gene3D" id="1.20.1560.10">
    <property type="entry name" value="ABC transporter type 1, transmembrane domain"/>
    <property type="match status" value="1"/>
</dbReference>
<evidence type="ECO:0000256" key="4">
    <source>
        <dbReference type="ARBA" id="ARBA00022840"/>
    </source>
</evidence>
<keyword evidence="6 7" id="KW-0472">Membrane</keyword>
<dbReference type="PROSITE" id="PS50893">
    <property type="entry name" value="ABC_TRANSPORTER_2"/>
    <property type="match status" value="1"/>
</dbReference>
<dbReference type="PANTHER" id="PTHR24221:SF590">
    <property type="entry name" value="COMPONENT LINKED WITH THE ASSEMBLY OF CYTOCHROME' TRANSPORT TRANSMEMBRANE ATP-BINDING PROTEIN ABC TRANSPORTER CYDD-RELATED"/>
    <property type="match status" value="1"/>
</dbReference>
<sequence>MGALLGALISTFIVIANALLIGALIVGIIYRHPSNEKYVIALTALWLFRALFTSNFEYWCSSQAALFKRELRTSITSIPSYSKNLSPAELTGILIKGSNSLDIYLGRFLPQMLGAMIVPFAVILTIFLLDPLSAVITFVTLPLIPIFGALIGKYTSDSVSKKWKSLGTLSQYFEDSLQGFLTLKIFGRHRTQGERIKRMGDQYTDETMKVLKISFLSALVLELAATISVALIAVEIGLRLVEGNISFITGLTVLILAPEVYFPLRNAAALFHASADGTEILSRIQDMQISHSGKIVQVEKDFSHGSSLAWEDWQLNIPGVIHSSIPGGKISRGESLFIVGDSGIGKSSFAENLLGIHGDIEIHVDDQLLLNTEVSALQQNLGWIPQIPQLAPGTLRDQFNLVRPEISDQEIIEICRHLSLSLDELPYGLDTRLGGAQEKSSQLSGGQIRKIAVARALIRRPFLIIADEPTADLDSKSAESIMRALREAVSQGAALICITHERDFLASSDRILEVLRVPS</sequence>
<evidence type="ECO:0000259" key="8">
    <source>
        <dbReference type="PROSITE" id="PS50893"/>
    </source>
</evidence>
<dbReference type="GO" id="GO:0005524">
    <property type="term" value="F:ATP binding"/>
    <property type="evidence" value="ECO:0007669"/>
    <property type="project" value="UniProtKB-KW"/>
</dbReference>
<evidence type="ECO:0000256" key="5">
    <source>
        <dbReference type="ARBA" id="ARBA00022989"/>
    </source>
</evidence>
<feature type="transmembrane region" description="Helical" evidence="7">
    <location>
        <begin position="7"/>
        <end position="32"/>
    </location>
</feature>
<evidence type="ECO:0000313" key="10">
    <source>
        <dbReference type="EMBL" id="CAB4330263.1"/>
    </source>
</evidence>
<dbReference type="InterPro" id="IPR027417">
    <property type="entry name" value="P-loop_NTPase"/>
</dbReference>
<dbReference type="InterPro" id="IPR036640">
    <property type="entry name" value="ABC1_TM_sf"/>
</dbReference>
<dbReference type="Pfam" id="PF00005">
    <property type="entry name" value="ABC_tran"/>
    <property type="match status" value="1"/>
</dbReference>
<proteinExistence type="predicted"/>
<feature type="transmembrane region" description="Helical" evidence="7">
    <location>
        <begin position="38"/>
        <end position="59"/>
    </location>
</feature>
<evidence type="ECO:0000256" key="7">
    <source>
        <dbReference type="SAM" id="Phobius"/>
    </source>
</evidence>
<name>A0A6J5YQX7_9ZZZZ</name>
<dbReference type="SUPFAM" id="SSF90123">
    <property type="entry name" value="ABC transporter transmembrane region"/>
    <property type="match status" value="1"/>
</dbReference>
<dbReference type="PROSITE" id="PS00211">
    <property type="entry name" value="ABC_TRANSPORTER_1"/>
    <property type="match status" value="1"/>
</dbReference>
<feature type="transmembrane region" description="Helical" evidence="7">
    <location>
        <begin position="213"/>
        <end position="233"/>
    </location>
</feature>
<protein>
    <submittedName>
        <fullName evidence="10">Unannotated protein</fullName>
    </submittedName>
</protein>
<evidence type="ECO:0000256" key="3">
    <source>
        <dbReference type="ARBA" id="ARBA00022741"/>
    </source>
</evidence>
<keyword evidence="5 7" id="KW-1133">Transmembrane helix</keyword>
<feature type="transmembrane region" description="Helical" evidence="7">
    <location>
        <begin position="108"/>
        <end position="129"/>
    </location>
</feature>
<organism evidence="10">
    <name type="scientific">freshwater metagenome</name>
    <dbReference type="NCBI Taxonomy" id="449393"/>
    <lineage>
        <taxon>unclassified sequences</taxon>
        <taxon>metagenomes</taxon>
        <taxon>ecological metagenomes</taxon>
    </lineage>
</organism>
<dbReference type="InterPro" id="IPR003439">
    <property type="entry name" value="ABC_transporter-like_ATP-bd"/>
</dbReference>
<dbReference type="Pfam" id="PF00664">
    <property type="entry name" value="ABC_membrane"/>
    <property type="match status" value="1"/>
</dbReference>
<accession>A0A6J5YQX7</accession>
<gene>
    <name evidence="10" type="ORF">UFOPK4080_00105</name>
</gene>
<dbReference type="InterPro" id="IPR011527">
    <property type="entry name" value="ABC1_TM_dom"/>
</dbReference>
<dbReference type="GO" id="GO:0140359">
    <property type="term" value="F:ABC-type transporter activity"/>
    <property type="evidence" value="ECO:0007669"/>
    <property type="project" value="InterPro"/>
</dbReference>
<feature type="domain" description="ABC transporter" evidence="8">
    <location>
        <begin position="308"/>
        <end position="517"/>
    </location>
</feature>
<reference evidence="10" key="1">
    <citation type="submission" date="2020-05" db="EMBL/GenBank/DDBJ databases">
        <authorList>
            <person name="Chiriac C."/>
            <person name="Salcher M."/>
            <person name="Ghai R."/>
            <person name="Kavagutti S V."/>
        </authorList>
    </citation>
    <scope>NUCLEOTIDE SEQUENCE</scope>
</reference>
<dbReference type="PROSITE" id="PS50929">
    <property type="entry name" value="ABC_TM1F"/>
    <property type="match status" value="1"/>
</dbReference>
<dbReference type="AlphaFoldDB" id="A0A6J5YQX7"/>
<dbReference type="InterPro" id="IPR003593">
    <property type="entry name" value="AAA+_ATPase"/>
</dbReference>
<dbReference type="EMBL" id="CAESAG010000006">
    <property type="protein sequence ID" value="CAB4330263.1"/>
    <property type="molecule type" value="Genomic_DNA"/>
</dbReference>
<keyword evidence="2 7" id="KW-0812">Transmembrane</keyword>
<dbReference type="GO" id="GO:0016887">
    <property type="term" value="F:ATP hydrolysis activity"/>
    <property type="evidence" value="ECO:0007669"/>
    <property type="project" value="InterPro"/>
</dbReference>
<feature type="transmembrane region" description="Helical" evidence="7">
    <location>
        <begin position="135"/>
        <end position="154"/>
    </location>
</feature>
<evidence type="ECO:0000256" key="2">
    <source>
        <dbReference type="ARBA" id="ARBA00022692"/>
    </source>
</evidence>
<dbReference type="InterPro" id="IPR017871">
    <property type="entry name" value="ABC_transporter-like_CS"/>
</dbReference>
<dbReference type="SMART" id="SM00382">
    <property type="entry name" value="AAA"/>
    <property type="match status" value="1"/>
</dbReference>
<keyword evidence="3" id="KW-0547">Nucleotide-binding</keyword>
<dbReference type="PANTHER" id="PTHR24221">
    <property type="entry name" value="ATP-BINDING CASSETTE SUB-FAMILY B"/>
    <property type="match status" value="1"/>
</dbReference>
<keyword evidence="4" id="KW-0067">ATP-binding</keyword>
<feature type="domain" description="ABC transmembrane type-1" evidence="9">
    <location>
        <begin position="1"/>
        <end position="276"/>
    </location>
</feature>